<dbReference type="InterPro" id="IPR055009">
    <property type="entry name" value="MrpR_N_CB"/>
</dbReference>
<organism evidence="2">
    <name type="scientific">Siphoviridae sp. ctE6L85</name>
    <dbReference type="NCBI Taxonomy" id="2826202"/>
    <lineage>
        <taxon>Viruses</taxon>
        <taxon>Duplodnaviria</taxon>
        <taxon>Heunggongvirae</taxon>
        <taxon>Uroviricota</taxon>
        <taxon>Caudoviricetes</taxon>
    </lineage>
</organism>
<reference evidence="2" key="1">
    <citation type="journal article" date="2021" name="Proc. Natl. Acad. Sci. U.S.A.">
        <title>A Catalog of Tens of Thousands of Viruses from Human Metagenomes Reveals Hidden Associations with Chronic Diseases.</title>
        <authorList>
            <person name="Tisza M.J."/>
            <person name="Buck C.B."/>
        </authorList>
    </citation>
    <scope>NUCLEOTIDE SEQUENCE</scope>
    <source>
        <strain evidence="2">CtE6L85</strain>
    </source>
</reference>
<evidence type="ECO:0000259" key="1">
    <source>
        <dbReference type="Pfam" id="PF22822"/>
    </source>
</evidence>
<proteinExistence type="predicted"/>
<dbReference type="EMBL" id="BK015711">
    <property type="protein sequence ID" value="DAE21372.1"/>
    <property type="molecule type" value="Genomic_DNA"/>
</dbReference>
<feature type="domain" description="MrpR N-terminal core-binding" evidence="1">
    <location>
        <begin position="1"/>
        <end position="80"/>
    </location>
</feature>
<accession>A0A8S5QRW5</accession>
<dbReference type="Pfam" id="PF22822">
    <property type="entry name" value="MrpR_N_CB"/>
    <property type="match status" value="1"/>
</dbReference>
<evidence type="ECO:0000313" key="2">
    <source>
        <dbReference type="EMBL" id="DAE21372.1"/>
    </source>
</evidence>
<protein>
    <submittedName>
        <fullName evidence="2">Int protein/DNA Complex protein - DNA complex.79A</fullName>
    </submittedName>
</protein>
<sequence length="316" mass="36701">MYNEGLKINFIRNYTQSINTANVATTVFTAFAPHEEAWGADLCTKSTEELQPVIDEIVGLRSRSQWMSLTILKEYVKWCIAMKVPGACDGMLRITAVGLDKVRKQMVTSPLHLQRYLNEVFDPEGDETIDNLYRCYYWMAFSGIREEDTLSITASDVDFMDMSIRYGENCVPLYRESLPAFRNAVELSGFLYKHPNYAKEIRRDRVPGDTIMRGVRATTKTMSIRSMLSHRSAAALQEGRTEQQLSFYRVWMSGLFYRMYERERAGIPVDFSDAAVDFMSGRTYVVKGRVKLEHKQNKIEKDYMEDYQRWKLAFLM</sequence>
<name>A0A8S5QRW5_9CAUD</name>